<dbReference type="RefSeq" id="XP_006823154.1">
    <property type="nucleotide sequence ID" value="XM_006823091.1"/>
</dbReference>
<dbReference type="InterPro" id="IPR014718">
    <property type="entry name" value="GH-type_carb-bd"/>
</dbReference>
<evidence type="ECO:0000256" key="1">
    <source>
        <dbReference type="ARBA" id="ARBA00001712"/>
    </source>
</evidence>
<reference evidence="7" key="1">
    <citation type="submission" date="2025-08" db="UniProtKB">
        <authorList>
            <consortium name="RefSeq"/>
        </authorList>
    </citation>
    <scope>IDENTIFICATION</scope>
    <source>
        <tissue evidence="7">Testes</tissue>
    </source>
</reference>
<comment type="function">
    <text evidence="5">Mutarotase that catalyzes the interconversion of beta-D-galactose and alpha-D-galactose during galactose metabolism. Beta-D-galactose is metabolized in the liver into glucose 1-phosphate, the primary metabolic fuel, by the action of four enzymes that constitute the Leloir pathway: GALM, GALK1 (galactokinase), GALT (galactose-1-phosphate uridylyltransferase) and GALE (UDP-galactose-4'-epimerase). Involved in the maintenance of the equilibrium between the beta- and alpha-anomers of galactose, therefore ensuring a sufficient supply of the alpha-anomer for GALK1. Also active on D-glucose although shows a preference for galactose over glucose.</text>
</comment>
<dbReference type="Gene3D" id="2.70.98.10">
    <property type="match status" value="1"/>
</dbReference>
<name>A0ABM0MT13_SACKO</name>
<dbReference type="PANTHER" id="PTHR11122">
    <property type="entry name" value="APOSPORY-ASSOCIATED PROTEIN C-RELATED"/>
    <property type="match status" value="1"/>
</dbReference>
<evidence type="ECO:0000313" key="7">
    <source>
        <dbReference type="RefSeq" id="XP_006823154.1"/>
    </source>
</evidence>
<accession>A0ABM0MT13</accession>
<dbReference type="GeneID" id="102810077"/>
<dbReference type="Pfam" id="PF01263">
    <property type="entry name" value="Aldose_epim"/>
    <property type="match status" value="1"/>
</dbReference>
<sequence length="86" mass="9495">MANSSDLVVLDRGDNVCVTVHLHGATVLSWQCCGQEWLFVSKQAVYDNKKAIRGGIPVVFPNFGPWDLGPQHGFARISRWTLSQAP</sequence>
<evidence type="ECO:0000256" key="2">
    <source>
        <dbReference type="ARBA" id="ARBA00004947"/>
    </source>
</evidence>
<keyword evidence="6" id="KW-1185">Reference proteome</keyword>
<protein>
    <recommendedName>
        <fullName evidence="3">Galactose mutarotase</fullName>
    </recommendedName>
    <alternativeName>
        <fullName evidence="4">Aldose 1-epimerase</fullName>
    </alternativeName>
</protein>
<dbReference type="SUPFAM" id="SSF74650">
    <property type="entry name" value="Galactose mutarotase-like"/>
    <property type="match status" value="1"/>
</dbReference>
<dbReference type="InterPro" id="IPR011013">
    <property type="entry name" value="Gal_mutarotase_sf_dom"/>
</dbReference>
<dbReference type="InterPro" id="IPR008183">
    <property type="entry name" value="Aldose_1/G6P_1-epimerase"/>
</dbReference>
<comment type="catalytic activity">
    <reaction evidence="1">
        <text>alpha-D-galactose = beta-D-galactose</text>
        <dbReference type="Rhea" id="RHEA:28675"/>
        <dbReference type="ChEBI" id="CHEBI:27667"/>
        <dbReference type="ChEBI" id="CHEBI:28061"/>
        <dbReference type="EC" id="5.1.3.3"/>
    </reaction>
    <physiologicalReaction direction="right-to-left" evidence="1">
        <dbReference type="Rhea" id="RHEA:28677"/>
    </physiologicalReaction>
</comment>
<evidence type="ECO:0000256" key="5">
    <source>
        <dbReference type="ARBA" id="ARBA00045743"/>
    </source>
</evidence>
<evidence type="ECO:0000256" key="3">
    <source>
        <dbReference type="ARBA" id="ARBA00021023"/>
    </source>
</evidence>
<organism evidence="6 7">
    <name type="scientific">Saccoglossus kowalevskii</name>
    <name type="common">Acorn worm</name>
    <dbReference type="NCBI Taxonomy" id="10224"/>
    <lineage>
        <taxon>Eukaryota</taxon>
        <taxon>Metazoa</taxon>
        <taxon>Hemichordata</taxon>
        <taxon>Enteropneusta</taxon>
        <taxon>Harrimaniidae</taxon>
        <taxon>Saccoglossus</taxon>
    </lineage>
</organism>
<feature type="non-terminal residue" evidence="7">
    <location>
        <position position="86"/>
    </location>
</feature>
<dbReference type="PANTHER" id="PTHR11122:SF13">
    <property type="entry name" value="GLUCOSE-6-PHOSPHATE 1-EPIMERASE"/>
    <property type="match status" value="1"/>
</dbReference>
<evidence type="ECO:0000313" key="6">
    <source>
        <dbReference type="Proteomes" id="UP000694865"/>
    </source>
</evidence>
<comment type="pathway">
    <text evidence="2">Carbohydrate metabolism; galactose metabolism.</text>
</comment>
<proteinExistence type="predicted"/>
<evidence type="ECO:0000256" key="4">
    <source>
        <dbReference type="ARBA" id="ARBA00032729"/>
    </source>
</evidence>
<dbReference type="Proteomes" id="UP000694865">
    <property type="component" value="Unplaced"/>
</dbReference>
<gene>
    <name evidence="7" type="primary">LOC102810077</name>
</gene>